<dbReference type="Gramene" id="Solyc01g010493.1.1">
    <property type="protein sequence ID" value="Solyc01g010493.1.1"/>
    <property type="gene ID" value="Solyc01g010493.1"/>
</dbReference>
<dbReference type="Proteomes" id="UP000004994">
    <property type="component" value="Chromosome 1"/>
</dbReference>
<evidence type="ECO:0000313" key="1">
    <source>
        <dbReference type="EnsemblPlants" id="Solyc01g010493.1.1"/>
    </source>
</evidence>
<evidence type="ECO:0000313" key="2">
    <source>
        <dbReference type="Proteomes" id="UP000004994"/>
    </source>
</evidence>
<proteinExistence type="predicted"/>
<dbReference type="InParanoid" id="A0A3Q7EA31"/>
<keyword evidence="2" id="KW-1185">Reference proteome</keyword>
<sequence>MRGINWIKIDYLQIFGKHMSRYMGMKELGGPVHHFETTAFQLFASKTFSPYHRILSVQLCVTIKIATPFRQCLTDLLQIIMYNNHTLKNLPSQVGLSHAFTKEFSIFYHQRKGHKIIELSALRMYLSYKTLPDYLHFGDYFKSKGLL</sequence>
<dbReference type="AlphaFoldDB" id="A0A3Q7EA31"/>
<organism evidence="1">
    <name type="scientific">Solanum lycopersicum</name>
    <name type="common">Tomato</name>
    <name type="synonym">Lycopersicon esculentum</name>
    <dbReference type="NCBI Taxonomy" id="4081"/>
    <lineage>
        <taxon>Eukaryota</taxon>
        <taxon>Viridiplantae</taxon>
        <taxon>Streptophyta</taxon>
        <taxon>Embryophyta</taxon>
        <taxon>Tracheophyta</taxon>
        <taxon>Spermatophyta</taxon>
        <taxon>Magnoliopsida</taxon>
        <taxon>eudicotyledons</taxon>
        <taxon>Gunneridae</taxon>
        <taxon>Pentapetalae</taxon>
        <taxon>asterids</taxon>
        <taxon>lamiids</taxon>
        <taxon>Solanales</taxon>
        <taxon>Solanaceae</taxon>
        <taxon>Solanoideae</taxon>
        <taxon>Solaneae</taxon>
        <taxon>Solanum</taxon>
        <taxon>Solanum subgen. Lycopersicon</taxon>
    </lineage>
</organism>
<name>A0A3Q7EA31_SOLLC</name>
<reference evidence="1" key="2">
    <citation type="submission" date="2019-01" db="UniProtKB">
        <authorList>
            <consortium name="EnsemblPlants"/>
        </authorList>
    </citation>
    <scope>IDENTIFICATION</scope>
    <source>
        <strain evidence="1">cv. Heinz 1706</strain>
    </source>
</reference>
<accession>A0A3Q7EA31</accession>
<protein>
    <submittedName>
        <fullName evidence="1">Uncharacterized protein</fullName>
    </submittedName>
</protein>
<reference evidence="1" key="1">
    <citation type="journal article" date="2012" name="Nature">
        <title>The tomato genome sequence provides insights into fleshy fruit evolution.</title>
        <authorList>
            <consortium name="Tomato Genome Consortium"/>
        </authorList>
    </citation>
    <scope>NUCLEOTIDE SEQUENCE [LARGE SCALE GENOMIC DNA]</scope>
    <source>
        <strain evidence="1">cv. Heinz 1706</strain>
    </source>
</reference>
<dbReference type="EnsemblPlants" id="Solyc01g010493.1.1">
    <property type="protein sequence ID" value="Solyc01g010493.1.1"/>
    <property type="gene ID" value="Solyc01g010493.1"/>
</dbReference>